<dbReference type="PROSITE" id="PS50071">
    <property type="entry name" value="HOMEOBOX_2"/>
    <property type="match status" value="1"/>
</dbReference>
<organism evidence="5">
    <name type="scientific">Dichomitus squalens</name>
    <dbReference type="NCBI Taxonomy" id="114155"/>
    <lineage>
        <taxon>Eukaryota</taxon>
        <taxon>Fungi</taxon>
        <taxon>Dikarya</taxon>
        <taxon>Basidiomycota</taxon>
        <taxon>Agaricomycotina</taxon>
        <taxon>Agaricomycetes</taxon>
        <taxon>Polyporales</taxon>
        <taxon>Polyporaceae</taxon>
        <taxon>Dichomitus</taxon>
    </lineage>
</organism>
<dbReference type="AlphaFoldDB" id="A0A4Q9MH76"/>
<dbReference type="GO" id="GO:0003677">
    <property type="term" value="F:DNA binding"/>
    <property type="evidence" value="ECO:0007669"/>
    <property type="project" value="UniProtKB-UniRule"/>
</dbReference>
<evidence type="ECO:0000313" key="6">
    <source>
        <dbReference type="EMBL" id="TBU62445.1"/>
    </source>
</evidence>
<accession>A0A4Q9MH76</accession>
<keyword evidence="1 2" id="KW-0238">DNA-binding</keyword>
<dbReference type="Gene3D" id="1.10.10.60">
    <property type="entry name" value="Homeodomain-like"/>
    <property type="match status" value="1"/>
</dbReference>
<evidence type="ECO:0000256" key="3">
    <source>
        <dbReference type="SAM" id="MobiDB-lite"/>
    </source>
</evidence>
<dbReference type="InterPro" id="IPR009057">
    <property type="entry name" value="Homeodomain-like_sf"/>
</dbReference>
<comment type="subcellular location">
    <subcellularLocation>
        <location evidence="1 2">Nucleus</location>
    </subcellularLocation>
</comment>
<evidence type="ECO:0000259" key="4">
    <source>
        <dbReference type="PROSITE" id="PS50071"/>
    </source>
</evidence>
<protein>
    <recommendedName>
        <fullName evidence="4">Homeobox domain-containing protein</fullName>
    </recommendedName>
</protein>
<feature type="region of interest" description="Disordered" evidence="3">
    <location>
        <begin position="62"/>
        <end position="82"/>
    </location>
</feature>
<feature type="region of interest" description="Disordered" evidence="3">
    <location>
        <begin position="1"/>
        <end position="48"/>
    </location>
</feature>
<dbReference type="GO" id="GO:0005634">
    <property type="term" value="C:nucleus"/>
    <property type="evidence" value="ECO:0007669"/>
    <property type="project" value="UniProtKB-SubCell"/>
</dbReference>
<keyword evidence="1 2" id="KW-0539">Nucleus</keyword>
<proteinExistence type="predicted"/>
<dbReference type="EMBL" id="ML143440">
    <property type="protein sequence ID" value="TBU26820.1"/>
    <property type="molecule type" value="Genomic_DNA"/>
</dbReference>
<feature type="compositionally biased region" description="Basic and acidic residues" evidence="3">
    <location>
        <begin position="68"/>
        <end position="82"/>
    </location>
</feature>
<evidence type="ECO:0000256" key="2">
    <source>
        <dbReference type="RuleBase" id="RU000682"/>
    </source>
</evidence>
<dbReference type="Pfam" id="PF00046">
    <property type="entry name" value="Homeodomain"/>
    <property type="match status" value="1"/>
</dbReference>
<dbReference type="Proteomes" id="UP000292957">
    <property type="component" value="Unassembled WGS sequence"/>
</dbReference>
<evidence type="ECO:0000313" key="7">
    <source>
        <dbReference type="Proteomes" id="UP000292082"/>
    </source>
</evidence>
<gene>
    <name evidence="6" type="ORF">BD310DRAFT_918425</name>
    <name evidence="5" type="ORF">BD311DRAFT_761646</name>
</gene>
<evidence type="ECO:0000256" key="1">
    <source>
        <dbReference type="PROSITE-ProRule" id="PRU00108"/>
    </source>
</evidence>
<keyword evidence="7" id="KW-1185">Reference proteome</keyword>
<dbReference type="STRING" id="114155.A0A4Q9MH76"/>
<dbReference type="CDD" id="cd00086">
    <property type="entry name" value="homeodomain"/>
    <property type="match status" value="1"/>
</dbReference>
<feature type="compositionally biased region" description="Low complexity" evidence="3">
    <location>
        <begin position="1"/>
        <end position="23"/>
    </location>
</feature>
<name>A0A4Q9MH76_9APHY</name>
<dbReference type="EMBL" id="ML145093">
    <property type="protein sequence ID" value="TBU62445.1"/>
    <property type="molecule type" value="Genomic_DNA"/>
</dbReference>
<reference evidence="5 7" key="1">
    <citation type="submission" date="2019-01" db="EMBL/GenBank/DDBJ databases">
        <title>Draft genome sequences of three monokaryotic isolates of the white-rot basidiomycete fungus Dichomitus squalens.</title>
        <authorList>
            <consortium name="DOE Joint Genome Institute"/>
            <person name="Lopez S.C."/>
            <person name="Andreopoulos B."/>
            <person name="Pangilinan J."/>
            <person name="Lipzen A."/>
            <person name="Riley R."/>
            <person name="Ahrendt S."/>
            <person name="Ng V."/>
            <person name="Barry K."/>
            <person name="Daum C."/>
            <person name="Grigoriev I.V."/>
            <person name="Hilden K.S."/>
            <person name="Makela M.R."/>
            <person name="de Vries R.P."/>
        </authorList>
    </citation>
    <scope>NUCLEOTIDE SEQUENCE [LARGE SCALE GENOMIC DNA]</scope>
    <source>
        <strain evidence="6 7">CBS 464.89</strain>
        <strain evidence="5">OM18370.1</strain>
    </source>
</reference>
<dbReference type="InterPro" id="IPR001356">
    <property type="entry name" value="HD"/>
</dbReference>
<dbReference type="Proteomes" id="UP000292082">
    <property type="component" value="Unassembled WGS sequence"/>
</dbReference>
<sequence length="82" mass="9114">MFSLASHSLSRTSSMSSLGSDDSMPGPATHPGPFNETPPDGTVKRTRKRFTSVQLMMLEHLYHKASHPSRDQREQVAKEADM</sequence>
<evidence type="ECO:0000313" key="5">
    <source>
        <dbReference type="EMBL" id="TBU26820.1"/>
    </source>
</evidence>
<dbReference type="SUPFAM" id="SSF46689">
    <property type="entry name" value="Homeodomain-like"/>
    <property type="match status" value="1"/>
</dbReference>
<keyword evidence="1 2" id="KW-0371">Homeobox</keyword>
<feature type="domain" description="Homeobox" evidence="4">
    <location>
        <begin position="41"/>
        <end position="82"/>
    </location>
</feature>
<dbReference type="OrthoDB" id="6159439at2759"/>